<proteinExistence type="predicted"/>
<accession>A0A9P7KJN8</accession>
<keyword evidence="2" id="KW-1185">Reference proteome</keyword>
<organism evidence="1 2">
    <name type="scientific">Sphagnurus paluster</name>
    <dbReference type="NCBI Taxonomy" id="117069"/>
    <lineage>
        <taxon>Eukaryota</taxon>
        <taxon>Fungi</taxon>
        <taxon>Dikarya</taxon>
        <taxon>Basidiomycota</taxon>
        <taxon>Agaricomycotina</taxon>
        <taxon>Agaricomycetes</taxon>
        <taxon>Agaricomycetidae</taxon>
        <taxon>Agaricales</taxon>
        <taxon>Tricholomatineae</taxon>
        <taxon>Lyophyllaceae</taxon>
        <taxon>Sphagnurus</taxon>
    </lineage>
</organism>
<reference evidence="1" key="1">
    <citation type="submission" date="2021-02" db="EMBL/GenBank/DDBJ databases">
        <authorList>
            <person name="Nieuwenhuis M."/>
            <person name="Van De Peppel L.J.J."/>
        </authorList>
    </citation>
    <scope>NUCLEOTIDE SEQUENCE</scope>
    <source>
        <strain evidence="1">D49</strain>
    </source>
</reference>
<evidence type="ECO:0000313" key="1">
    <source>
        <dbReference type="EMBL" id="KAG5649846.1"/>
    </source>
</evidence>
<gene>
    <name evidence="1" type="ORF">H0H81_001796</name>
</gene>
<reference evidence="1" key="2">
    <citation type="submission" date="2021-10" db="EMBL/GenBank/DDBJ databases">
        <title>Phylogenomics reveals ancestral predisposition of the termite-cultivated fungus Termitomyces towards a domesticated lifestyle.</title>
        <authorList>
            <person name="Auxier B."/>
            <person name="Grum-Grzhimaylo A."/>
            <person name="Cardenas M.E."/>
            <person name="Lodge J.D."/>
            <person name="Laessoe T."/>
            <person name="Pedersen O."/>
            <person name="Smith M.E."/>
            <person name="Kuyper T.W."/>
            <person name="Franco-Molano E.A."/>
            <person name="Baroni T.J."/>
            <person name="Aanen D.K."/>
        </authorList>
    </citation>
    <scope>NUCLEOTIDE SEQUENCE</scope>
    <source>
        <strain evidence="1">D49</strain>
    </source>
</reference>
<sequence length="106" mass="10939">MLDTLRDNAGAGRFGVGVAVELVCAVLETWDGVDGVGSRTSDQGLCAVCEVDVDVCEGVLGGVGDADGGNADTEEADEVREGGIAPRKVLVPWPRALALGSRRIVW</sequence>
<comment type="caution">
    <text evidence="1">The sequence shown here is derived from an EMBL/GenBank/DDBJ whole genome shotgun (WGS) entry which is preliminary data.</text>
</comment>
<name>A0A9P7KJN8_9AGAR</name>
<evidence type="ECO:0000313" key="2">
    <source>
        <dbReference type="Proteomes" id="UP000717328"/>
    </source>
</evidence>
<dbReference type="Proteomes" id="UP000717328">
    <property type="component" value="Unassembled WGS sequence"/>
</dbReference>
<dbReference type="EMBL" id="JABCKI010000675">
    <property type="protein sequence ID" value="KAG5649846.1"/>
    <property type="molecule type" value="Genomic_DNA"/>
</dbReference>
<protein>
    <submittedName>
        <fullName evidence="1">Uncharacterized protein</fullName>
    </submittedName>
</protein>
<dbReference type="AlphaFoldDB" id="A0A9P7KJN8"/>